<dbReference type="InterPro" id="IPR036890">
    <property type="entry name" value="HATPase_C_sf"/>
</dbReference>
<dbReference type="GO" id="GO:0000160">
    <property type="term" value="P:phosphorelay signal transduction system"/>
    <property type="evidence" value="ECO:0007669"/>
    <property type="project" value="UniProtKB-KW"/>
</dbReference>
<dbReference type="Gene3D" id="3.30.565.10">
    <property type="entry name" value="Histidine kinase-like ATPase, C-terminal domain"/>
    <property type="match status" value="1"/>
</dbReference>
<dbReference type="SUPFAM" id="SSF55874">
    <property type="entry name" value="ATPase domain of HSP90 chaperone/DNA topoisomerase II/histidine kinase"/>
    <property type="match status" value="1"/>
</dbReference>
<evidence type="ECO:0000256" key="2">
    <source>
        <dbReference type="ARBA" id="ARBA00012438"/>
    </source>
</evidence>
<evidence type="ECO:0000256" key="8">
    <source>
        <dbReference type="ARBA" id="ARBA00023012"/>
    </source>
</evidence>
<dbReference type="SMART" id="SM00387">
    <property type="entry name" value="HATPase_c"/>
    <property type="match status" value="1"/>
</dbReference>
<keyword evidence="4" id="KW-0808">Transferase</keyword>
<dbReference type="EC" id="2.7.13.3" evidence="2"/>
<dbReference type="InterPro" id="IPR005467">
    <property type="entry name" value="His_kinase_dom"/>
</dbReference>
<protein>
    <recommendedName>
        <fullName evidence="2">histidine kinase</fullName>
        <ecNumber evidence="2">2.7.13.3</ecNumber>
    </recommendedName>
</protein>
<dbReference type="CDD" id="cd00075">
    <property type="entry name" value="HATPase"/>
    <property type="match status" value="1"/>
</dbReference>
<organism evidence="11 12">
    <name type="scientific">Abditibacterium utsteinense</name>
    <dbReference type="NCBI Taxonomy" id="1960156"/>
    <lineage>
        <taxon>Bacteria</taxon>
        <taxon>Pseudomonadati</taxon>
        <taxon>Abditibacteriota</taxon>
        <taxon>Abditibacteriia</taxon>
        <taxon>Abditibacteriales</taxon>
        <taxon>Abditibacteriaceae</taxon>
        <taxon>Abditibacterium</taxon>
    </lineage>
</organism>
<dbReference type="Gene3D" id="1.10.287.130">
    <property type="match status" value="1"/>
</dbReference>
<evidence type="ECO:0000313" key="11">
    <source>
        <dbReference type="EMBL" id="PQV64807.1"/>
    </source>
</evidence>
<dbReference type="Pfam" id="PF02518">
    <property type="entry name" value="HATPase_c"/>
    <property type="match status" value="1"/>
</dbReference>
<accession>A0A2S8SVI2</accession>
<feature type="compositionally biased region" description="Basic and acidic residues" evidence="9">
    <location>
        <begin position="618"/>
        <end position="638"/>
    </location>
</feature>
<reference evidence="11 12" key="1">
    <citation type="journal article" date="2018" name="Syst. Appl. Microbiol.">
        <title>Abditibacterium utsteinense sp. nov., the first cultivated member of candidate phylum FBP, isolated from ice-free Antarctic soil samples.</title>
        <authorList>
            <person name="Tahon G."/>
            <person name="Tytgat B."/>
            <person name="Lebbe L."/>
            <person name="Carlier A."/>
            <person name="Willems A."/>
        </authorList>
    </citation>
    <scope>NUCLEOTIDE SEQUENCE [LARGE SCALE GENOMIC DNA]</scope>
    <source>
        <strain evidence="11 12">LMG 29911</strain>
    </source>
</reference>
<dbReference type="AlphaFoldDB" id="A0A2S8SVI2"/>
<evidence type="ECO:0000256" key="6">
    <source>
        <dbReference type="ARBA" id="ARBA00022777"/>
    </source>
</evidence>
<dbReference type="SUPFAM" id="SSF55781">
    <property type="entry name" value="GAF domain-like"/>
    <property type="match status" value="2"/>
</dbReference>
<dbReference type="InterPro" id="IPR029016">
    <property type="entry name" value="GAF-like_dom_sf"/>
</dbReference>
<dbReference type="InterPro" id="IPR003594">
    <property type="entry name" value="HATPase_dom"/>
</dbReference>
<evidence type="ECO:0000259" key="10">
    <source>
        <dbReference type="PROSITE" id="PS50109"/>
    </source>
</evidence>
<dbReference type="PROSITE" id="PS50109">
    <property type="entry name" value="HIS_KIN"/>
    <property type="match status" value="1"/>
</dbReference>
<sequence>MNDSSNDFALSKGLATGSLADAALPGASFSPDDFDVELSQTSLAEADEILKATLEEAMHVVGGNRAFLALVDMVSGELALRFTAGQGWTDDIRRLRVNVQAQSNGGNSNSGSSRRGITRHVVVNGRAYWTGDVSGDPHYIGFFDDVKSEIAVPILTSDGAAIGVINIESTEPDVFGAAHAQWLEPLTRRAAIIVAMAEHQLREEALIAIGRDFNSMADLDALIHDVVEQATKILRADDCSLFLMDEAAESLELVASHGPLEAQAGNHTAKYRIGEGLTGWVAQNGGVIRVGDPRTDARWKGLFMEAPPGEIAAVMAVPVHTHRLKPGVLRVVRERKGSLYFLPQGFTQADEDVLVTLAGQLAVAIDRTRLTTRLLNAERMAAWGEMSARAAHMIGNTVFGVKGHLNEMNYILKSKDDADADWNDVKEMSSHITRGIYRLEGILGEFRDFVLATQLHTTTCDLNQILSNVTAETFPKHSDIDLVLKLTPGLQPILADEVKLKRAFSELIENSIDFQPQGGQVTVKSSLADPKSLSQITKTPFAGPVLRVDFLDKGPGLSELDRLRVFAPFYTKKAKGMGLGLSIVKGIIEAHGGSINEIGDEDQSDGGAHFVILLPAHQSDERKKSETRGEEISEHNETVRPPSQVFGGH</sequence>
<feature type="domain" description="Histidine kinase" evidence="10">
    <location>
        <begin position="389"/>
        <end position="618"/>
    </location>
</feature>
<keyword evidence="3" id="KW-0597">Phosphoprotein</keyword>
<comment type="catalytic activity">
    <reaction evidence="1">
        <text>ATP + protein L-histidine = ADP + protein N-phospho-L-histidine.</text>
        <dbReference type="EC" id="2.7.13.3"/>
    </reaction>
</comment>
<keyword evidence="7" id="KW-0067">ATP-binding</keyword>
<gene>
    <name evidence="11" type="ORF">B1R32_10374</name>
</gene>
<evidence type="ECO:0000313" key="12">
    <source>
        <dbReference type="Proteomes" id="UP000237684"/>
    </source>
</evidence>
<comment type="caution">
    <text evidence="11">The sequence shown here is derived from an EMBL/GenBank/DDBJ whole genome shotgun (WGS) entry which is preliminary data.</text>
</comment>
<dbReference type="Proteomes" id="UP000237684">
    <property type="component" value="Unassembled WGS sequence"/>
</dbReference>
<keyword evidence="8" id="KW-0902">Two-component regulatory system</keyword>
<proteinExistence type="predicted"/>
<dbReference type="InterPro" id="IPR004358">
    <property type="entry name" value="Sig_transdc_His_kin-like_C"/>
</dbReference>
<evidence type="ECO:0000256" key="5">
    <source>
        <dbReference type="ARBA" id="ARBA00022741"/>
    </source>
</evidence>
<dbReference type="PANTHER" id="PTHR43065">
    <property type="entry name" value="SENSOR HISTIDINE KINASE"/>
    <property type="match status" value="1"/>
</dbReference>
<keyword evidence="12" id="KW-1185">Reference proteome</keyword>
<dbReference type="GO" id="GO:0005524">
    <property type="term" value="F:ATP binding"/>
    <property type="evidence" value="ECO:0007669"/>
    <property type="project" value="UniProtKB-KW"/>
</dbReference>
<evidence type="ECO:0000256" key="1">
    <source>
        <dbReference type="ARBA" id="ARBA00000085"/>
    </source>
</evidence>
<feature type="region of interest" description="Disordered" evidence="9">
    <location>
        <begin position="614"/>
        <end position="649"/>
    </location>
</feature>
<dbReference type="InterPro" id="IPR003018">
    <property type="entry name" value="GAF"/>
</dbReference>
<dbReference type="RefSeq" id="WP_105482693.1">
    <property type="nucleotide sequence ID" value="NZ_NIGF01000003.1"/>
</dbReference>
<dbReference type="Gene3D" id="3.30.450.40">
    <property type="match status" value="2"/>
</dbReference>
<dbReference type="Pfam" id="PF13185">
    <property type="entry name" value="GAF_2"/>
    <property type="match status" value="2"/>
</dbReference>
<dbReference type="SMART" id="SM00065">
    <property type="entry name" value="GAF"/>
    <property type="match status" value="2"/>
</dbReference>
<evidence type="ECO:0000256" key="3">
    <source>
        <dbReference type="ARBA" id="ARBA00022553"/>
    </source>
</evidence>
<dbReference type="PANTHER" id="PTHR43065:SF10">
    <property type="entry name" value="PEROXIDE STRESS-ACTIVATED HISTIDINE KINASE MAK3"/>
    <property type="match status" value="1"/>
</dbReference>
<evidence type="ECO:0000256" key="4">
    <source>
        <dbReference type="ARBA" id="ARBA00022679"/>
    </source>
</evidence>
<dbReference type="OrthoDB" id="9760427at2"/>
<dbReference type="GO" id="GO:0004673">
    <property type="term" value="F:protein histidine kinase activity"/>
    <property type="evidence" value="ECO:0007669"/>
    <property type="project" value="UniProtKB-EC"/>
</dbReference>
<evidence type="ECO:0000256" key="7">
    <source>
        <dbReference type="ARBA" id="ARBA00022840"/>
    </source>
</evidence>
<keyword evidence="5" id="KW-0547">Nucleotide-binding</keyword>
<evidence type="ECO:0000256" key="9">
    <source>
        <dbReference type="SAM" id="MobiDB-lite"/>
    </source>
</evidence>
<dbReference type="PRINTS" id="PR00344">
    <property type="entry name" value="BCTRLSENSOR"/>
</dbReference>
<keyword evidence="6" id="KW-0418">Kinase</keyword>
<dbReference type="InParanoid" id="A0A2S8SVI2"/>
<name>A0A2S8SVI2_9BACT</name>
<dbReference type="EMBL" id="NIGF01000003">
    <property type="protein sequence ID" value="PQV64807.1"/>
    <property type="molecule type" value="Genomic_DNA"/>
</dbReference>